<keyword evidence="1" id="KW-0808">Transferase</keyword>
<dbReference type="GO" id="GO:0016301">
    <property type="term" value="F:kinase activity"/>
    <property type="evidence" value="ECO:0007669"/>
    <property type="project" value="UniProtKB-KW"/>
</dbReference>
<dbReference type="PANTHER" id="PTHR43584">
    <property type="entry name" value="NUCLEOTIDYL TRANSFERASE"/>
    <property type="match status" value="1"/>
</dbReference>
<evidence type="ECO:0000313" key="4">
    <source>
        <dbReference type="EMBL" id="SDC38529.1"/>
    </source>
</evidence>
<dbReference type="EMBL" id="FMYI01000007">
    <property type="protein sequence ID" value="SDC38529.1"/>
    <property type="molecule type" value="Genomic_DNA"/>
</dbReference>
<keyword evidence="5" id="KW-1185">Reference proteome</keyword>
<dbReference type="AlphaFoldDB" id="A0A1G6L5C6"/>
<organism evidence="4 5">
    <name type="scientific">Pelagirhabdus alkalitolerans</name>
    <dbReference type="NCBI Taxonomy" id="1612202"/>
    <lineage>
        <taxon>Bacteria</taxon>
        <taxon>Bacillati</taxon>
        <taxon>Bacillota</taxon>
        <taxon>Bacilli</taxon>
        <taxon>Bacillales</taxon>
        <taxon>Bacillaceae</taxon>
        <taxon>Pelagirhabdus</taxon>
    </lineage>
</organism>
<dbReference type="Gene3D" id="3.90.550.10">
    <property type="entry name" value="Spore Coat Polysaccharide Biosynthesis Protein SpsA, Chain A"/>
    <property type="match status" value="1"/>
</dbReference>
<accession>A0A1G6L5C6</accession>
<evidence type="ECO:0000256" key="2">
    <source>
        <dbReference type="ARBA" id="ARBA00022695"/>
    </source>
</evidence>
<sequence>MKVIIMAAGVGSRISADIEGLPKCILPIDKMPLIRRTVSEFLEYDFEVIVVVGYQKEKVIESISDLPVKIIENPFYRITNSIASLWFAKDYLIEDTIIMNGDVFVTSKIIKQIIHSDKSPLMLMDNTRIENGDYYLGVEKNCITHYGKNLPLSQRSGEYVGLAKVKSKDIVDFRENLIKLIDKECFYYWWEDTLYDLADEQQEVYVEDVNNCYWSEIDFLTDYEKILTKFNEQF</sequence>
<evidence type="ECO:0000259" key="3">
    <source>
        <dbReference type="Pfam" id="PF12804"/>
    </source>
</evidence>
<protein>
    <submittedName>
        <fullName evidence="4">Choline kinase</fullName>
    </submittedName>
</protein>
<dbReference type="STRING" id="1612202.SAMN05421734_107104"/>
<evidence type="ECO:0000313" key="5">
    <source>
        <dbReference type="Proteomes" id="UP000242949"/>
    </source>
</evidence>
<dbReference type="PANTHER" id="PTHR43584:SF5">
    <property type="entry name" value="PROTEIN LICC"/>
    <property type="match status" value="1"/>
</dbReference>
<keyword evidence="4" id="KW-0418">Kinase</keyword>
<keyword evidence="2" id="KW-0548">Nucleotidyltransferase</keyword>
<dbReference type="RefSeq" id="WP_090796314.1">
    <property type="nucleotide sequence ID" value="NZ_FMYI01000007.1"/>
</dbReference>
<dbReference type="OrthoDB" id="9803871at2"/>
<dbReference type="SUPFAM" id="SSF53448">
    <property type="entry name" value="Nucleotide-diphospho-sugar transferases"/>
    <property type="match status" value="1"/>
</dbReference>
<dbReference type="InterPro" id="IPR050065">
    <property type="entry name" value="GlmU-like"/>
</dbReference>
<evidence type="ECO:0000256" key="1">
    <source>
        <dbReference type="ARBA" id="ARBA00022679"/>
    </source>
</evidence>
<name>A0A1G6L5C6_9BACI</name>
<dbReference type="Proteomes" id="UP000242949">
    <property type="component" value="Unassembled WGS sequence"/>
</dbReference>
<proteinExistence type="predicted"/>
<reference evidence="5" key="1">
    <citation type="submission" date="2016-09" db="EMBL/GenBank/DDBJ databases">
        <authorList>
            <person name="Varghese N."/>
            <person name="Submissions S."/>
        </authorList>
    </citation>
    <scope>NUCLEOTIDE SEQUENCE [LARGE SCALE GENOMIC DNA]</scope>
    <source>
        <strain evidence="5">S5</strain>
    </source>
</reference>
<dbReference type="CDD" id="cd02523">
    <property type="entry name" value="PC_cytidylyltransferase"/>
    <property type="match status" value="1"/>
</dbReference>
<dbReference type="Pfam" id="PF12804">
    <property type="entry name" value="NTP_transf_3"/>
    <property type="match status" value="1"/>
</dbReference>
<feature type="domain" description="MobA-like NTP transferase" evidence="3">
    <location>
        <begin position="3"/>
        <end position="116"/>
    </location>
</feature>
<dbReference type="InterPro" id="IPR025877">
    <property type="entry name" value="MobA-like_NTP_Trfase"/>
</dbReference>
<dbReference type="InterPro" id="IPR029044">
    <property type="entry name" value="Nucleotide-diphossugar_trans"/>
</dbReference>
<gene>
    <name evidence="4" type="ORF">SAMN05421734_107104</name>
</gene>
<dbReference type="GO" id="GO:0016779">
    <property type="term" value="F:nucleotidyltransferase activity"/>
    <property type="evidence" value="ECO:0007669"/>
    <property type="project" value="UniProtKB-KW"/>
</dbReference>